<feature type="compositionally biased region" description="Low complexity" evidence="1">
    <location>
        <begin position="86"/>
        <end position="99"/>
    </location>
</feature>
<organism evidence="2 3">
    <name type="scientific">Naegleria fowleri</name>
    <name type="common">Brain eating amoeba</name>
    <dbReference type="NCBI Taxonomy" id="5763"/>
    <lineage>
        <taxon>Eukaryota</taxon>
        <taxon>Discoba</taxon>
        <taxon>Heterolobosea</taxon>
        <taxon>Tetramitia</taxon>
        <taxon>Eutetramitia</taxon>
        <taxon>Vahlkampfiidae</taxon>
        <taxon>Naegleria</taxon>
    </lineage>
</organism>
<protein>
    <submittedName>
        <fullName evidence="2">Uncharacterized protein</fullName>
    </submittedName>
</protein>
<keyword evidence="3" id="KW-1185">Reference proteome</keyword>
<sequence>MSFRQITGTDSLFFQLHHLNKSSSSHNRHIHEDSSLLEHVERFQFALFSNIRTEGLRERDPLVREYELTLERRFQQQQQLNSMYRSSATLSPSLSSNAPCGEEHEDDDDDDHVMLSDEPELEGSEVTLDSVSRGLNFDLNEGYINEEDMMASGVVYGEDDEQAVVYEG</sequence>
<dbReference type="EMBL" id="VFQX01000016">
    <property type="protein sequence ID" value="KAF0981074.1"/>
    <property type="molecule type" value="Genomic_DNA"/>
</dbReference>
<name>A0A6A5C3I7_NAEFO</name>
<dbReference type="GeneID" id="68120077"/>
<feature type="region of interest" description="Disordered" evidence="1">
    <location>
        <begin position="79"/>
        <end position="115"/>
    </location>
</feature>
<dbReference type="RefSeq" id="XP_044565787.1">
    <property type="nucleotide sequence ID" value="XM_044703428.1"/>
</dbReference>
<evidence type="ECO:0000313" key="2">
    <source>
        <dbReference type="EMBL" id="KAF0981074.1"/>
    </source>
</evidence>
<accession>A0A6A5C3I7</accession>
<dbReference type="VEuPathDB" id="AmoebaDB:NF0098610"/>
<feature type="compositionally biased region" description="Acidic residues" evidence="1">
    <location>
        <begin position="103"/>
        <end position="115"/>
    </location>
</feature>
<reference evidence="2 3" key="1">
    <citation type="journal article" date="2019" name="Sci. Rep.">
        <title>Nanopore sequencing improves the draft genome of the human pathogenic amoeba Naegleria fowleri.</title>
        <authorList>
            <person name="Liechti N."/>
            <person name="Schurch N."/>
            <person name="Bruggmann R."/>
            <person name="Wittwer M."/>
        </authorList>
    </citation>
    <scope>NUCLEOTIDE SEQUENCE [LARGE SCALE GENOMIC DNA]</scope>
    <source>
        <strain evidence="2 3">ATCC 30894</strain>
    </source>
</reference>
<evidence type="ECO:0000256" key="1">
    <source>
        <dbReference type="SAM" id="MobiDB-lite"/>
    </source>
</evidence>
<proteinExistence type="predicted"/>
<evidence type="ECO:0000313" key="3">
    <source>
        <dbReference type="Proteomes" id="UP000444721"/>
    </source>
</evidence>
<dbReference type="AlphaFoldDB" id="A0A6A5C3I7"/>
<dbReference type="VEuPathDB" id="AmoebaDB:FDP41_012862"/>
<comment type="caution">
    <text evidence="2">The sequence shown here is derived from an EMBL/GenBank/DDBJ whole genome shotgun (WGS) entry which is preliminary data.</text>
</comment>
<dbReference type="OrthoDB" id="10446652at2759"/>
<gene>
    <name evidence="2" type="ORF">FDP41_012862</name>
</gene>
<dbReference type="Proteomes" id="UP000444721">
    <property type="component" value="Unassembled WGS sequence"/>
</dbReference>
<dbReference type="VEuPathDB" id="AmoebaDB:NfTy_079790"/>